<keyword evidence="4 6" id="KW-1133">Transmembrane helix</keyword>
<dbReference type="InterPro" id="IPR002549">
    <property type="entry name" value="AI-2E-like"/>
</dbReference>
<evidence type="ECO:0000256" key="6">
    <source>
        <dbReference type="SAM" id="Phobius"/>
    </source>
</evidence>
<dbReference type="AlphaFoldDB" id="A0A942I2L4"/>
<keyword evidence="8" id="KW-1185">Reference proteome</keyword>
<dbReference type="PANTHER" id="PTHR21716:SF16">
    <property type="entry name" value="BLL1467 PROTEIN"/>
    <property type="match status" value="1"/>
</dbReference>
<dbReference type="GO" id="GO:0016020">
    <property type="term" value="C:membrane"/>
    <property type="evidence" value="ECO:0007669"/>
    <property type="project" value="UniProtKB-SubCell"/>
</dbReference>
<evidence type="ECO:0000313" key="7">
    <source>
        <dbReference type="EMBL" id="MBS3648918.1"/>
    </source>
</evidence>
<feature type="transmembrane region" description="Helical" evidence="6">
    <location>
        <begin position="48"/>
        <end position="68"/>
    </location>
</feature>
<dbReference type="EMBL" id="JAGWCR010000004">
    <property type="protein sequence ID" value="MBS3648918.1"/>
    <property type="molecule type" value="Genomic_DNA"/>
</dbReference>
<dbReference type="GO" id="GO:0055085">
    <property type="term" value="P:transmembrane transport"/>
    <property type="evidence" value="ECO:0007669"/>
    <property type="project" value="TreeGrafter"/>
</dbReference>
<comment type="caution">
    <text evidence="7">The sequence shown here is derived from an EMBL/GenBank/DDBJ whole genome shotgun (WGS) entry which is preliminary data.</text>
</comment>
<evidence type="ECO:0000256" key="5">
    <source>
        <dbReference type="ARBA" id="ARBA00023136"/>
    </source>
</evidence>
<name>A0A942I2L4_9HYPH</name>
<feature type="transmembrane region" description="Helical" evidence="6">
    <location>
        <begin position="318"/>
        <end position="351"/>
    </location>
</feature>
<evidence type="ECO:0000256" key="1">
    <source>
        <dbReference type="ARBA" id="ARBA00004141"/>
    </source>
</evidence>
<dbReference type="RefSeq" id="WP_188254477.1">
    <property type="nucleotide sequence ID" value="NZ_JABVCF010000004.1"/>
</dbReference>
<dbReference type="PANTHER" id="PTHR21716">
    <property type="entry name" value="TRANSMEMBRANE PROTEIN"/>
    <property type="match status" value="1"/>
</dbReference>
<feature type="transmembrane region" description="Helical" evidence="6">
    <location>
        <begin position="25"/>
        <end position="42"/>
    </location>
</feature>
<protein>
    <submittedName>
        <fullName evidence="7">AI-2E family transporter</fullName>
    </submittedName>
</protein>
<evidence type="ECO:0000256" key="3">
    <source>
        <dbReference type="ARBA" id="ARBA00022692"/>
    </source>
</evidence>
<sequence>MTVQNGVSGDDMPEPSRSEIELRRIRMVLIGVFLLALVYALYYGRDFFMPVMLSFMLALTLTPIVRLLRRQGVPEYLSATLLVFVSVAAIAIIGYLLSGPVLALINDAPSIGRKLSEKLSELRHPFERFIAVTNQVDQVTDTVSEPGVEKVVVAQPGIVSQAAGNLLSAGTTIAVTFVLSLFVLASGPLFYEKIIQSFGRLSEKKRALRIIYDVEQEVSRYLLTITLINAGLGVAIGLGLWAIGMPTPLLWGVSAMLLNFLPYIGAAANILLVGAISIVSFDTLYFALAAPAFVLLCNVLEGQFITPLVVGRRLEINAVSIFIAVAFWSWLWGFVGALLAVPILVVIKVFCDHFDSLRHVGNFLAAHQTLDEAETETLPETAPR</sequence>
<evidence type="ECO:0000256" key="4">
    <source>
        <dbReference type="ARBA" id="ARBA00022989"/>
    </source>
</evidence>
<accession>A0A942I2L4</accession>
<feature type="transmembrane region" description="Helical" evidence="6">
    <location>
        <begin position="166"/>
        <end position="191"/>
    </location>
</feature>
<dbReference type="Proteomes" id="UP000680348">
    <property type="component" value="Unassembled WGS sequence"/>
</dbReference>
<comment type="similarity">
    <text evidence="2">Belongs to the autoinducer-2 exporter (AI-2E) (TC 2.A.86) family.</text>
</comment>
<feature type="transmembrane region" description="Helical" evidence="6">
    <location>
        <begin position="80"/>
        <end position="105"/>
    </location>
</feature>
<organism evidence="7 8">
    <name type="scientific">Pseudaminobacter soli</name>
    <name type="common">ex Zhang et al. 2022</name>
    <dbReference type="NCBI Taxonomy" id="2831468"/>
    <lineage>
        <taxon>Bacteria</taxon>
        <taxon>Pseudomonadati</taxon>
        <taxon>Pseudomonadota</taxon>
        <taxon>Alphaproteobacteria</taxon>
        <taxon>Hyphomicrobiales</taxon>
        <taxon>Phyllobacteriaceae</taxon>
        <taxon>Pseudaminobacter</taxon>
    </lineage>
</organism>
<evidence type="ECO:0000256" key="2">
    <source>
        <dbReference type="ARBA" id="ARBA00009773"/>
    </source>
</evidence>
<comment type="subcellular location">
    <subcellularLocation>
        <location evidence="1">Membrane</location>
        <topology evidence="1">Multi-pass membrane protein</topology>
    </subcellularLocation>
</comment>
<evidence type="ECO:0000313" key="8">
    <source>
        <dbReference type="Proteomes" id="UP000680348"/>
    </source>
</evidence>
<dbReference type="Pfam" id="PF01594">
    <property type="entry name" value="AI-2E_transport"/>
    <property type="match status" value="1"/>
</dbReference>
<gene>
    <name evidence="7" type="ORF">KEU06_09890</name>
</gene>
<feature type="transmembrane region" description="Helical" evidence="6">
    <location>
        <begin position="249"/>
        <end position="272"/>
    </location>
</feature>
<keyword evidence="5 6" id="KW-0472">Membrane</keyword>
<keyword evidence="3 6" id="KW-0812">Transmembrane</keyword>
<reference evidence="7" key="1">
    <citation type="submission" date="2021-04" db="EMBL/GenBank/DDBJ databases">
        <title>Pseudaminobacter soli sp. nov., isolated from paddy soil contaminated by heavy metals.</title>
        <authorList>
            <person name="Zhang K."/>
        </authorList>
    </citation>
    <scope>NUCLEOTIDE SEQUENCE</scope>
    <source>
        <strain evidence="7">19-2017</strain>
    </source>
</reference>
<proteinExistence type="inferred from homology"/>
<feature type="transmembrane region" description="Helical" evidence="6">
    <location>
        <begin position="221"/>
        <end position="243"/>
    </location>
</feature>
<feature type="transmembrane region" description="Helical" evidence="6">
    <location>
        <begin position="284"/>
        <end position="306"/>
    </location>
</feature>